<feature type="region of interest" description="Disordered" evidence="1">
    <location>
        <begin position="43"/>
        <end position="67"/>
    </location>
</feature>
<accession>A0A0F9XCI3</accession>
<sequence length="87" mass="10333">MVVDLRAEQDEANQAERDRLLETRVRIDELKRTAARLCKRCREAKGREPGQKIHEHGRRYHVTGPHTTHHCHADWVWERIAEIEENS</sequence>
<proteinExistence type="predicted"/>
<reference evidence="2" key="1">
    <citation type="journal article" date="2015" name="Nature">
        <title>Complex archaea that bridge the gap between prokaryotes and eukaryotes.</title>
        <authorList>
            <person name="Spang A."/>
            <person name="Saw J.H."/>
            <person name="Jorgensen S.L."/>
            <person name="Zaremba-Niedzwiedzka K."/>
            <person name="Martijn J."/>
            <person name="Lind A.E."/>
            <person name="van Eijk R."/>
            <person name="Schleper C."/>
            <person name="Guy L."/>
            <person name="Ettema T.J."/>
        </authorList>
    </citation>
    <scope>NUCLEOTIDE SEQUENCE</scope>
</reference>
<protein>
    <submittedName>
        <fullName evidence="2">Uncharacterized protein</fullName>
    </submittedName>
</protein>
<name>A0A0F9XCI3_9ZZZZ</name>
<dbReference type="EMBL" id="LAZR01000062">
    <property type="protein sequence ID" value="KKN96706.1"/>
    <property type="molecule type" value="Genomic_DNA"/>
</dbReference>
<comment type="caution">
    <text evidence="2">The sequence shown here is derived from an EMBL/GenBank/DDBJ whole genome shotgun (WGS) entry which is preliminary data.</text>
</comment>
<evidence type="ECO:0000313" key="2">
    <source>
        <dbReference type="EMBL" id="KKN96706.1"/>
    </source>
</evidence>
<evidence type="ECO:0000256" key="1">
    <source>
        <dbReference type="SAM" id="MobiDB-lite"/>
    </source>
</evidence>
<organism evidence="2">
    <name type="scientific">marine sediment metagenome</name>
    <dbReference type="NCBI Taxonomy" id="412755"/>
    <lineage>
        <taxon>unclassified sequences</taxon>
        <taxon>metagenomes</taxon>
        <taxon>ecological metagenomes</taxon>
    </lineage>
</organism>
<gene>
    <name evidence="2" type="ORF">LCGC14_0163500</name>
</gene>
<feature type="compositionally biased region" description="Basic and acidic residues" evidence="1">
    <location>
        <begin position="43"/>
        <end position="54"/>
    </location>
</feature>
<dbReference type="AlphaFoldDB" id="A0A0F9XCI3"/>